<evidence type="ECO:0000313" key="4">
    <source>
        <dbReference type="Proteomes" id="UP001596091"/>
    </source>
</evidence>
<evidence type="ECO:0000256" key="1">
    <source>
        <dbReference type="SAM" id="MobiDB-lite"/>
    </source>
</evidence>
<keyword evidence="4" id="KW-1185">Reference proteome</keyword>
<comment type="caution">
    <text evidence="3">The sequence shown here is derived from an EMBL/GenBank/DDBJ whole genome shotgun (WGS) entry which is preliminary data.</text>
</comment>
<feature type="domain" description="PilZ" evidence="2">
    <location>
        <begin position="22"/>
        <end position="112"/>
    </location>
</feature>
<accession>A0ABW1EJS9</accession>
<dbReference type="InterPro" id="IPR009875">
    <property type="entry name" value="PilZ_domain"/>
</dbReference>
<name>A0ABW1EJS9_9BACT</name>
<dbReference type="EMBL" id="JBHSPH010000010">
    <property type="protein sequence ID" value="MFC5864440.1"/>
    <property type="molecule type" value="Genomic_DNA"/>
</dbReference>
<feature type="region of interest" description="Disordered" evidence="1">
    <location>
        <begin position="371"/>
        <end position="391"/>
    </location>
</feature>
<dbReference type="Gene3D" id="2.40.10.220">
    <property type="entry name" value="predicted glycosyltransferase like domains"/>
    <property type="match status" value="1"/>
</dbReference>
<dbReference type="Proteomes" id="UP001596091">
    <property type="component" value="Unassembled WGS sequence"/>
</dbReference>
<evidence type="ECO:0000313" key="3">
    <source>
        <dbReference type="EMBL" id="MFC5864440.1"/>
    </source>
</evidence>
<evidence type="ECO:0000259" key="2">
    <source>
        <dbReference type="Pfam" id="PF07238"/>
    </source>
</evidence>
<protein>
    <submittedName>
        <fullName evidence="3">PilZ domain-containing protein</fullName>
    </submittedName>
</protein>
<proteinExistence type="predicted"/>
<dbReference type="Pfam" id="PF07238">
    <property type="entry name" value="PilZ"/>
    <property type="match status" value="1"/>
</dbReference>
<reference evidence="4" key="1">
    <citation type="journal article" date="2019" name="Int. J. Syst. Evol. Microbiol.">
        <title>The Global Catalogue of Microorganisms (GCM) 10K type strain sequencing project: providing services to taxonomists for standard genome sequencing and annotation.</title>
        <authorList>
            <consortium name="The Broad Institute Genomics Platform"/>
            <consortium name="The Broad Institute Genome Sequencing Center for Infectious Disease"/>
            <person name="Wu L."/>
            <person name="Ma J."/>
        </authorList>
    </citation>
    <scope>NUCLEOTIDE SEQUENCE [LARGE SCALE GENOMIC DNA]</scope>
    <source>
        <strain evidence="4">JCM 4087</strain>
    </source>
</reference>
<dbReference type="RefSeq" id="WP_263333255.1">
    <property type="nucleotide sequence ID" value="NZ_JAGSYH010000001.1"/>
</dbReference>
<sequence length="391" mass="43861">MFNLTKIKETLWQLSSDEQPRAERFAPSKLGALYGHHAASWTAGVKNISSSGVYLATEKRLSTGEVINLTLLEEDQILLEKENPNEKTDCRISIHARVVRQGDDGIGLSFVLPTGLDATLWSVMVRNIALLTDKIQIEEMFRMLRTILFECHLCQAEAEEAILLLGGQLTPLSVASLIKIAILAEEELATHPHFDRMRAHPKLLAHLLRQGSWAQDETLLHLWAGLLVASCKVDAADDSNQVCVDLLGHVGPEQARIWICGCERALATVSEDHYVPDVPVRLSLEEMQHIADRPDPNRPSQDTAYLYHLGLLEKLFDFTSYKVIDSFDITPSRLGIEVYKRCRGYDQKLPDDLVEKAKDCLRNIFVEPQAQVAQDQTPHYQSTGSSSRKSD</sequence>
<gene>
    <name evidence="3" type="ORF">ACFPT7_19190</name>
</gene>
<organism evidence="3 4">
    <name type="scientific">Acidicapsa dinghuensis</name>
    <dbReference type="NCBI Taxonomy" id="2218256"/>
    <lineage>
        <taxon>Bacteria</taxon>
        <taxon>Pseudomonadati</taxon>
        <taxon>Acidobacteriota</taxon>
        <taxon>Terriglobia</taxon>
        <taxon>Terriglobales</taxon>
        <taxon>Acidobacteriaceae</taxon>
        <taxon>Acidicapsa</taxon>
    </lineage>
</organism>
<dbReference type="SUPFAM" id="SSF141371">
    <property type="entry name" value="PilZ domain-like"/>
    <property type="match status" value="1"/>
</dbReference>